<dbReference type="Proteomes" id="UP000504634">
    <property type="component" value="Unplaced"/>
</dbReference>
<evidence type="ECO:0000259" key="7">
    <source>
        <dbReference type="PROSITE" id="PS50103"/>
    </source>
</evidence>
<feature type="compositionally biased region" description="Basic and acidic residues" evidence="6">
    <location>
        <begin position="44"/>
        <end position="53"/>
    </location>
</feature>
<feature type="compositionally biased region" description="Acidic residues" evidence="6">
    <location>
        <begin position="18"/>
        <end position="36"/>
    </location>
</feature>
<dbReference type="GO" id="GO:0008270">
    <property type="term" value="F:zinc ion binding"/>
    <property type="evidence" value="ECO:0007669"/>
    <property type="project" value="UniProtKB-KW"/>
</dbReference>
<dbReference type="InterPro" id="IPR036855">
    <property type="entry name" value="Znf_CCCH_sf"/>
</dbReference>
<feature type="compositionally biased region" description="Pro residues" evidence="6">
    <location>
        <begin position="1045"/>
        <end position="1070"/>
    </location>
</feature>
<evidence type="ECO:0000256" key="6">
    <source>
        <dbReference type="SAM" id="MobiDB-lite"/>
    </source>
</evidence>
<feature type="compositionally biased region" description="Low complexity" evidence="6">
    <location>
        <begin position="1096"/>
        <end position="1113"/>
    </location>
</feature>
<keyword evidence="3 5" id="KW-0863">Zinc-finger</keyword>
<feature type="compositionally biased region" description="Low complexity" evidence="6">
    <location>
        <begin position="842"/>
        <end position="861"/>
    </location>
</feature>
<accession>A0A6J2TTG7</accession>
<feature type="region of interest" description="Disordered" evidence="6">
    <location>
        <begin position="491"/>
        <end position="558"/>
    </location>
</feature>
<feature type="compositionally biased region" description="Low complexity" evidence="6">
    <location>
        <begin position="140"/>
        <end position="155"/>
    </location>
</feature>
<feature type="compositionally biased region" description="Basic and acidic residues" evidence="6">
    <location>
        <begin position="1009"/>
        <end position="1023"/>
    </location>
</feature>
<dbReference type="InterPro" id="IPR045124">
    <property type="entry name" value="Su(sable)-like"/>
</dbReference>
<proteinExistence type="predicted"/>
<dbReference type="GO" id="GO:0045892">
    <property type="term" value="P:negative regulation of DNA-templated transcription"/>
    <property type="evidence" value="ECO:0007669"/>
    <property type="project" value="InterPro"/>
</dbReference>
<dbReference type="SUPFAM" id="SSF90229">
    <property type="entry name" value="CCCH zinc finger"/>
    <property type="match status" value="2"/>
</dbReference>
<feature type="compositionally biased region" description="Low complexity" evidence="6">
    <location>
        <begin position="163"/>
        <end position="175"/>
    </location>
</feature>
<feature type="zinc finger region" description="C3H1-type" evidence="5">
    <location>
        <begin position="359"/>
        <end position="382"/>
    </location>
</feature>
<feature type="compositionally biased region" description="Low complexity" evidence="6">
    <location>
        <begin position="513"/>
        <end position="552"/>
    </location>
</feature>
<dbReference type="CTD" id="31012"/>
<feature type="region of interest" description="Disordered" evidence="6">
    <location>
        <begin position="1343"/>
        <end position="1378"/>
    </location>
</feature>
<feature type="region of interest" description="Disordered" evidence="6">
    <location>
        <begin position="1"/>
        <end position="327"/>
    </location>
</feature>
<feature type="region of interest" description="Disordered" evidence="6">
    <location>
        <begin position="741"/>
        <end position="782"/>
    </location>
</feature>
<feature type="zinc finger region" description="C3H1-type" evidence="5">
    <location>
        <begin position="331"/>
        <end position="358"/>
    </location>
</feature>
<sequence length="1378" mass="148942">MSSVVATNSESAVTTLIDLDEDLEDGEIDDDDDDEPQLVGSSKSKTERDKHDDDDVQFVAMDTADKHNPDDDIIFMGMVNSGGGGGAAATPPENSNNSSSSKSKKPRPLEDDHAVSIEIAIANALKKKGIEPPMPKMLNTSCESDATATTSAAASVDGPTSDSSKALQQQQQQSRSSRRRKRKKEREREQKKDKEHKKRPRQDSLEEAPGSEDMDEYEMMNVRGGSPPPGGAAGGVPPSSLPRFPGDWADMAEGGISYETAQDYSSYDSYSDDDTVGPGSNANQPRRQRRDKESRGRKRRDRDRDNDRRHDGKRNRRDSGGNTAIEEKREPRKLELCKFYLMDCCAKRDKCSYMHKEFPCKYYYLGMECHAGDDCLFHHGEPLTEQLRNILLKHMETAPKEILGDFKRISRDQAMVQMTRRHEALCEEYKVENTWNNILANANNRRQEQVNQQQNQQQQQQQQQLMSQPPPQVAQTAATLAPIPSLLDMVINPPPNLADKADKKRKSRWAEKSTANKSSTTAAALASATASAPTTAATGTSATSSAPAAGSTCESSDTKLPAHLDLKNLTNVLSADHMSKLNKLGISNLEEMMQVPFGKLTEVGLTLVEIGEIQRKAAAVADTSADQQAAKQNDNPDTGSNQKKPETDVNNASSSNSNSNSNGFIMVDYTQYLKDAHVNFDRNDPLEDDCDDEEQLVIDDGNESEDERKKKSSALQLQDEDDTPLPSVFDLPSFMSNMLKDNKADPPTTIANNSSESIALPTSSTTTLTSATSPSETKANADNSGATIFSKIIFGDKHPDPEARAAFYRDIIRNPFKTHIGDADNDNSNSGGEFYAQHDSRSLTPTPTGSSSTPEPGSQSPKPLEEVLAGKIAATAAEAAAVIAAGGGGATPAKPSLYTRTTMYDFDPVRVEQQAARAAARKADKDLRPQMCVGTDRDIDMRLPFEPMKHYLPATEIDAAIFSHSPIRWQLQEVDVELASYAELRLAAAYKEERDIRDPRIRRVLGLPDHPDGLAHEERERKTSACISSPESVQMSPSGRDAQPTSPPPPSVHLPSMSVPPPIMNIPPPNLLLGTETSATSVRTDPRRDPRRAHLANSNNNYAGAAGGAAASAGSGGGNRQIGEIRNVLQASNWYKNLGSNNKIMVNQQLALVFTELKKFHQLEQPNKIFDVSFIVNNRTLQQIFGQLHIYIDDNGLVVQLLDDGPPTSGSAGPANTPAAVPNMPVMLPNMSQPPPNLANLIRQPPPNLCGPMGPTTLLQMGLPPFNQPPPNARPRLLGMPRNVGNMMMAGLGSGANNPFKPFGGGGGPGPGPGMGPVNIGNLGVPFNGIGVGPMRNFGGGGGMNNQGGGNRHFGGGGGVANRNQRGGGGGNRSRNNI</sequence>
<feature type="compositionally biased region" description="Gly residues" evidence="6">
    <location>
        <begin position="1343"/>
        <end position="1372"/>
    </location>
</feature>
<feature type="compositionally biased region" description="Low complexity" evidence="6">
    <location>
        <begin position="759"/>
        <end position="775"/>
    </location>
</feature>
<dbReference type="GO" id="GO:0005634">
    <property type="term" value="C:nucleus"/>
    <property type="evidence" value="ECO:0007669"/>
    <property type="project" value="TreeGrafter"/>
</dbReference>
<reference evidence="9" key="1">
    <citation type="submission" date="2025-08" db="UniProtKB">
        <authorList>
            <consortium name="RefSeq"/>
        </authorList>
    </citation>
    <scope>IDENTIFICATION</scope>
    <source>
        <strain evidence="9">11010-0011.00</strain>
        <tissue evidence="9">Whole body</tissue>
    </source>
</reference>
<evidence type="ECO:0000256" key="3">
    <source>
        <dbReference type="ARBA" id="ARBA00022771"/>
    </source>
</evidence>
<evidence type="ECO:0000256" key="5">
    <source>
        <dbReference type="PROSITE-ProRule" id="PRU00723"/>
    </source>
</evidence>
<dbReference type="InterPro" id="IPR000571">
    <property type="entry name" value="Znf_CCCH"/>
</dbReference>
<feature type="region of interest" description="Disordered" evidence="6">
    <location>
        <begin position="446"/>
        <end position="476"/>
    </location>
</feature>
<feature type="domain" description="C3H1-type" evidence="7">
    <location>
        <begin position="331"/>
        <end position="358"/>
    </location>
</feature>
<feature type="compositionally biased region" description="Acidic residues" evidence="6">
    <location>
        <begin position="205"/>
        <end position="218"/>
    </location>
</feature>
<dbReference type="PROSITE" id="PS50103">
    <property type="entry name" value="ZF_C3H1"/>
    <property type="match status" value="2"/>
</dbReference>
<feature type="region of interest" description="Disordered" evidence="6">
    <location>
        <begin position="1004"/>
        <end position="1118"/>
    </location>
</feature>
<keyword evidence="1 5" id="KW-0479">Metal-binding</keyword>
<feature type="region of interest" description="Disordered" evidence="6">
    <location>
        <begin position="819"/>
        <end position="864"/>
    </location>
</feature>
<keyword evidence="8" id="KW-1185">Reference proteome</keyword>
<dbReference type="Gene3D" id="4.10.1000.10">
    <property type="entry name" value="Zinc finger, CCCH-type"/>
    <property type="match status" value="1"/>
</dbReference>
<evidence type="ECO:0000256" key="1">
    <source>
        <dbReference type="ARBA" id="ARBA00022723"/>
    </source>
</evidence>
<evidence type="ECO:0000256" key="2">
    <source>
        <dbReference type="ARBA" id="ARBA00022737"/>
    </source>
</evidence>
<dbReference type="GeneID" id="115627361"/>
<name>A0A6J2TTG7_DROLE</name>
<feature type="compositionally biased region" description="Polar residues" evidence="6">
    <location>
        <begin position="1"/>
        <end position="14"/>
    </location>
</feature>
<protein>
    <submittedName>
        <fullName evidence="9">Protein suppressor of sable</fullName>
    </submittedName>
</protein>
<feature type="region of interest" description="Disordered" evidence="6">
    <location>
        <begin position="697"/>
        <end position="725"/>
    </location>
</feature>
<feature type="compositionally biased region" description="Low complexity" evidence="6">
    <location>
        <begin position="446"/>
        <end position="464"/>
    </location>
</feature>
<keyword evidence="4 5" id="KW-0862">Zinc</keyword>
<dbReference type="OrthoDB" id="411372at2759"/>
<feature type="compositionally biased region" description="Low complexity" evidence="6">
    <location>
        <begin position="650"/>
        <end position="662"/>
    </location>
</feature>
<feature type="compositionally biased region" description="Polar residues" evidence="6">
    <location>
        <begin position="624"/>
        <end position="642"/>
    </location>
</feature>
<dbReference type="RefSeq" id="XP_030378870.1">
    <property type="nucleotide sequence ID" value="XM_030523010.1"/>
</dbReference>
<dbReference type="GO" id="GO:0003723">
    <property type="term" value="F:RNA binding"/>
    <property type="evidence" value="ECO:0007669"/>
    <property type="project" value="InterPro"/>
</dbReference>
<dbReference type="PANTHER" id="PTHR13119:SF12">
    <property type="entry name" value="PROTEIN SUPPRESSOR OF SABLE"/>
    <property type="match status" value="1"/>
</dbReference>
<feature type="region of interest" description="Disordered" evidence="6">
    <location>
        <begin position="624"/>
        <end position="662"/>
    </location>
</feature>
<evidence type="ECO:0000313" key="8">
    <source>
        <dbReference type="Proteomes" id="UP000504634"/>
    </source>
</evidence>
<keyword evidence="2" id="KW-0677">Repeat</keyword>
<organism evidence="8 9">
    <name type="scientific">Drosophila lebanonensis</name>
    <name type="common">Fruit fly</name>
    <name type="synonym">Scaptodrosophila lebanonensis</name>
    <dbReference type="NCBI Taxonomy" id="7225"/>
    <lineage>
        <taxon>Eukaryota</taxon>
        <taxon>Metazoa</taxon>
        <taxon>Ecdysozoa</taxon>
        <taxon>Arthropoda</taxon>
        <taxon>Hexapoda</taxon>
        <taxon>Insecta</taxon>
        <taxon>Pterygota</taxon>
        <taxon>Neoptera</taxon>
        <taxon>Endopterygota</taxon>
        <taxon>Diptera</taxon>
        <taxon>Brachycera</taxon>
        <taxon>Muscomorpha</taxon>
        <taxon>Ephydroidea</taxon>
        <taxon>Drosophilidae</taxon>
        <taxon>Scaptodrosophila</taxon>
    </lineage>
</organism>
<gene>
    <name evidence="9" type="primary">LOC115627361</name>
</gene>
<feature type="compositionally biased region" description="Basic residues" evidence="6">
    <location>
        <begin position="176"/>
        <end position="185"/>
    </location>
</feature>
<feature type="domain" description="C3H1-type" evidence="7">
    <location>
        <begin position="359"/>
        <end position="382"/>
    </location>
</feature>
<dbReference type="PANTHER" id="PTHR13119">
    <property type="entry name" value="ZINC FINGER CCCH DOMAIN-CONTAINING PROTEI"/>
    <property type="match status" value="1"/>
</dbReference>
<evidence type="ECO:0000256" key="4">
    <source>
        <dbReference type="ARBA" id="ARBA00022833"/>
    </source>
</evidence>
<feature type="compositionally biased region" description="Polar residues" evidence="6">
    <location>
        <begin position="1025"/>
        <end position="1037"/>
    </location>
</feature>
<evidence type="ECO:0000313" key="9">
    <source>
        <dbReference type="RefSeq" id="XP_030378870.1"/>
    </source>
</evidence>